<evidence type="ECO:0000313" key="2">
    <source>
        <dbReference type="EMBL" id="PWN91397.1"/>
    </source>
</evidence>
<dbReference type="EMBL" id="KZ819635">
    <property type="protein sequence ID" value="PWN91397.1"/>
    <property type="molecule type" value="Genomic_DNA"/>
</dbReference>
<feature type="compositionally biased region" description="Polar residues" evidence="1">
    <location>
        <begin position="102"/>
        <end position="114"/>
    </location>
</feature>
<protein>
    <submittedName>
        <fullName evidence="2">Uncharacterized protein</fullName>
    </submittedName>
</protein>
<feature type="compositionally biased region" description="Polar residues" evidence="1">
    <location>
        <begin position="135"/>
        <end position="148"/>
    </location>
</feature>
<evidence type="ECO:0000256" key="1">
    <source>
        <dbReference type="SAM" id="MobiDB-lite"/>
    </source>
</evidence>
<feature type="region of interest" description="Disordered" evidence="1">
    <location>
        <begin position="512"/>
        <end position="591"/>
    </location>
</feature>
<reference evidence="2 3" key="1">
    <citation type="journal article" date="2018" name="Mol. Biol. Evol.">
        <title>Broad Genomic Sampling Reveals a Smut Pathogenic Ancestry of the Fungal Clade Ustilaginomycotina.</title>
        <authorList>
            <person name="Kijpornyongpan T."/>
            <person name="Mondo S.J."/>
            <person name="Barry K."/>
            <person name="Sandor L."/>
            <person name="Lee J."/>
            <person name="Lipzen A."/>
            <person name="Pangilinan J."/>
            <person name="LaButti K."/>
            <person name="Hainaut M."/>
            <person name="Henrissat B."/>
            <person name="Grigoriev I.V."/>
            <person name="Spatafora J.W."/>
            <person name="Aime M.C."/>
        </authorList>
    </citation>
    <scope>NUCLEOTIDE SEQUENCE [LARGE SCALE GENOMIC DNA]</scope>
    <source>
        <strain evidence="2 3">MCA 4198</strain>
    </source>
</reference>
<feature type="compositionally biased region" description="Low complexity" evidence="1">
    <location>
        <begin position="686"/>
        <end position="703"/>
    </location>
</feature>
<sequence>MASGSKNRFRMGRSSSVVEESRPDEPITASTTSRPSRPGALGVLGAKMRAYSSPRQRRVSSHASLDRPSLALDVKRHAQSRSSLVVSNGEGTKRNDYEIVPSPTTSLSFDGTSTPHHEDHISSAAAYKADRPRSGMSSAPTAAANTSLRTKRPSISGLGGLGGVVRRWSAVGSPQSASPRSEEDSSTFNLHSFRRVASPSSPSPGPAPLPISRAESFVSAIEYDANSPSISKPPSPSVNQQGHQHRLSGSSYFTGADSSTTSSPNRHMNTNRMSAGRFRAGTAARSRPDVTSSAFFQDREQRPASPTSHNSGNVSPVMAGSSLPRSPGQELAELEAELARGRTTPLLRRNVDQEPLASADGGARGSRPSVAKQGSFSSLRDLNEGFQGDAAKGYGLDSARVLGSGTDGPRTLIDAISRMEQERSRGEANMQPPRLPWMDDGDSSNSSEMPSGKRRSGNMSSSSSKDSAATLQPSLQAPALVDGGGSPTPSTVDSAFVASAVQASPDHAIFAENASPFRHSRARSEGTLLDSSSSSENRKFTDEHQPTLTNGHVKRASYYGQSANTPWPGNRVSSAARRDRSPPPPPLPSKTEELMSFHARHAPAMASTVHQQHWRIAWPTPPCVEQGWFTTLSALQQHSLYETHRKAAGVARDEYLQIMAAAVPPSALINPGNIFEAKLATNLQRSTTVTKSSPSSTSPAAVTARERRSSMPTVSGPRLDEHSPPPLPSAPANVLTVVTDDEDEFAVFENLIQAVAELNFTLVRKDLEIQEVQGTAKDVAVSKSTVHASHFTDPCTSRHLAGCQLPIRTSLQERSVLNAWWKSQGDNPSKPFALCHCAGLPMNRSRSSLRRKRWAS</sequence>
<gene>
    <name evidence="2" type="ORF">FA10DRAFT_66430</name>
</gene>
<feature type="region of interest" description="Disordered" evidence="1">
    <location>
        <begin position="685"/>
        <end position="728"/>
    </location>
</feature>
<name>A0A316YPT6_9BASI</name>
<feature type="compositionally biased region" description="Polar residues" evidence="1">
    <location>
        <begin position="238"/>
        <end position="273"/>
    </location>
</feature>
<feature type="compositionally biased region" description="Polar residues" evidence="1">
    <location>
        <begin position="80"/>
        <end position="90"/>
    </location>
</feature>
<proteinExistence type="predicted"/>
<accession>A0A316YPT6</accession>
<evidence type="ECO:0000313" key="3">
    <source>
        <dbReference type="Proteomes" id="UP000245768"/>
    </source>
</evidence>
<dbReference type="OrthoDB" id="10686415at2759"/>
<feature type="region of interest" description="Disordered" evidence="1">
    <location>
        <begin position="420"/>
        <end position="470"/>
    </location>
</feature>
<feature type="compositionally biased region" description="Basic and acidic residues" evidence="1">
    <location>
        <begin position="536"/>
        <end position="545"/>
    </location>
</feature>
<dbReference type="GeneID" id="37047550"/>
<dbReference type="InParanoid" id="A0A316YPT6"/>
<dbReference type="Proteomes" id="UP000245768">
    <property type="component" value="Unassembled WGS sequence"/>
</dbReference>
<keyword evidence="3" id="KW-1185">Reference proteome</keyword>
<dbReference type="RefSeq" id="XP_025378595.1">
    <property type="nucleotide sequence ID" value="XM_025525634.1"/>
</dbReference>
<feature type="compositionally biased region" description="Polar residues" evidence="1">
    <location>
        <begin position="304"/>
        <end position="314"/>
    </location>
</feature>
<feature type="region of interest" description="Disordered" evidence="1">
    <location>
        <begin position="1"/>
        <end position="160"/>
    </location>
</feature>
<feature type="compositionally biased region" description="Low complexity" evidence="1">
    <location>
        <begin position="457"/>
        <end position="467"/>
    </location>
</feature>
<feature type="region of interest" description="Disordered" evidence="1">
    <location>
        <begin position="170"/>
        <end position="189"/>
    </location>
</feature>
<feature type="region of interest" description="Disordered" evidence="1">
    <location>
        <begin position="225"/>
        <end position="378"/>
    </location>
</feature>
<organism evidence="2 3">
    <name type="scientific">Acaromyces ingoldii</name>
    <dbReference type="NCBI Taxonomy" id="215250"/>
    <lineage>
        <taxon>Eukaryota</taxon>
        <taxon>Fungi</taxon>
        <taxon>Dikarya</taxon>
        <taxon>Basidiomycota</taxon>
        <taxon>Ustilaginomycotina</taxon>
        <taxon>Exobasidiomycetes</taxon>
        <taxon>Exobasidiales</taxon>
        <taxon>Cryptobasidiaceae</taxon>
        <taxon>Acaromyces</taxon>
    </lineage>
</organism>
<dbReference type="AlphaFoldDB" id="A0A316YPT6"/>